<name>A0A074LW06_9BACL</name>
<keyword evidence="2" id="KW-1185">Reference proteome</keyword>
<evidence type="ECO:0000313" key="1">
    <source>
        <dbReference type="EMBL" id="KEO84750.1"/>
    </source>
</evidence>
<evidence type="ECO:0000313" key="2">
    <source>
        <dbReference type="Proteomes" id="UP000027931"/>
    </source>
</evidence>
<dbReference type="OrthoDB" id="2739807at2"/>
<organism evidence="1 2">
    <name type="scientific">Tumebacillus flagellatus</name>
    <dbReference type="NCBI Taxonomy" id="1157490"/>
    <lineage>
        <taxon>Bacteria</taxon>
        <taxon>Bacillati</taxon>
        <taxon>Bacillota</taxon>
        <taxon>Bacilli</taxon>
        <taxon>Bacillales</taxon>
        <taxon>Alicyclobacillaceae</taxon>
        <taxon>Tumebacillus</taxon>
    </lineage>
</organism>
<gene>
    <name evidence="1" type="ORF">EL26_01705</name>
</gene>
<dbReference type="RefSeq" id="WP_052035866.1">
    <property type="nucleotide sequence ID" value="NZ_JMIR01000002.1"/>
</dbReference>
<protein>
    <recommendedName>
        <fullName evidence="3">IraD/Gp25-like domain-containing protein</fullName>
    </recommendedName>
</protein>
<dbReference type="STRING" id="1157490.EL26_01705"/>
<sequence length="106" mass="11375">MYEVIGGQPLPVKFGAVGIEEIKQNVYTALTTAQGSVPLDRGFGLNMENLDDPLPLAKARLTTQVVAVVQKQEPRVIVESVTFAGDDAAGQLVPVVKFRLRDGVIV</sequence>
<dbReference type="EMBL" id="JMIR01000002">
    <property type="protein sequence ID" value="KEO84750.1"/>
    <property type="molecule type" value="Genomic_DNA"/>
</dbReference>
<comment type="caution">
    <text evidence="1">The sequence shown here is derived from an EMBL/GenBank/DDBJ whole genome shotgun (WGS) entry which is preliminary data.</text>
</comment>
<evidence type="ECO:0008006" key="3">
    <source>
        <dbReference type="Google" id="ProtNLM"/>
    </source>
</evidence>
<dbReference type="SUPFAM" id="SSF160719">
    <property type="entry name" value="gpW/gp25-like"/>
    <property type="match status" value="1"/>
</dbReference>
<reference evidence="1 2" key="1">
    <citation type="journal article" date="2013" name="Int. J. Syst. Evol. Microbiol.">
        <title>Tumebacillus flagellatus sp. nov., an alpha-amylase/pullulanase-producing bacterium isolated from cassava wastewater.</title>
        <authorList>
            <person name="Wang Q."/>
            <person name="Xie N."/>
            <person name="Qin Y."/>
            <person name="Shen N."/>
            <person name="Zhu J."/>
            <person name="Mi H."/>
            <person name="Huang R."/>
        </authorList>
    </citation>
    <scope>NUCLEOTIDE SEQUENCE [LARGE SCALE GENOMIC DNA]</scope>
    <source>
        <strain evidence="1 2">GST4</strain>
    </source>
</reference>
<dbReference type="AlphaFoldDB" id="A0A074LW06"/>
<dbReference type="Gene3D" id="3.10.450.40">
    <property type="match status" value="1"/>
</dbReference>
<dbReference type="Proteomes" id="UP000027931">
    <property type="component" value="Unassembled WGS sequence"/>
</dbReference>
<accession>A0A074LW06</accession>
<proteinExistence type="predicted"/>
<dbReference type="eggNOG" id="COG3628">
    <property type="taxonomic scope" value="Bacteria"/>
</dbReference>